<name>A0ABN9LDJ4_9NEOB</name>
<feature type="domain" description="Transglutaminase C-terminal" evidence="1">
    <location>
        <begin position="41"/>
        <end position="130"/>
    </location>
</feature>
<dbReference type="PANTHER" id="PTHR11590">
    <property type="entry name" value="PROTEIN-GLUTAMINE GAMMA-GLUTAMYLTRANSFERASE"/>
    <property type="match status" value="1"/>
</dbReference>
<feature type="domain" description="Transglutaminase C-terminal" evidence="1">
    <location>
        <begin position="152"/>
        <end position="249"/>
    </location>
</feature>
<gene>
    <name evidence="2" type="ORF">RIMI_LOCUS6416167</name>
</gene>
<dbReference type="SUPFAM" id="SSF49309">
    <property type="entry name" value="Transglutaminase, two C-terminal domains"/>
    <property type="match status" value="2"/>
</dbReference>
<evidence type="ECO:0000313" key="2">
    <source>
        <dbReference type="EMBL" id="CAJ0935714.1"/>
    </source>
</evidence>
<dbReference type="EMBL" id="CAUEEQ010011527">
    <property type="protein sequence ID" value="CAJ0935714.1"/>
    <property type="molecule type" value="Genomic_DNA"/>
</dbReference>
<proteinExistence type="predicted"/>
<dbReference type="Proteomes" id="UP001176940">
    <property type="component" value="Unassembled WGS sequence"/>
</dbReference>
<dbReference type="InterPro" id="IPR050779">
    <property type="entry name" value="Transglutaminase"/>
</dbReference>
<evidence type="ECO:0000313" key="3">
    <source>
        <dbReference type="Proteomes" id="UP001176940"/>
    </source>
</evidence>
<dbReference type="InterPro" id="IPR036238">
    <property type="entry name" value="Transglutaminase_C_sf"/>
</dbReference>
<accession>A0ABN9LDJ4</accession>
<comment type="caution">
    <text evidence="2">The sequence shown here is derived from an EMBL/GenBank/DDBJ whole genome shotgun (WGS) entry which is preliminary data.</text>
</comment>
<dbReference type="InterPro" id="IPR013783">
    <property type="entry name" value="Ig-like_fold"/>
</dbReference>
<reference evidence="2" key="1">
    <citation type="submission" date="2023-07" db="EMBL/GenBank/DDBJ databases">
        <authorList>
            <person name="Stuckert A."/>
        </authorList>
    </citation>
    <scope>NUCLEOTIDE SEQUENCE</scope>
</reference>
<dbReference type="PANTHER" id="PTHR11590:SF81">
    <property type="entry name" value="PROTEIN-GLUTAMINE GAMMA-GLUTAMYLTRANSFERASE K-LIKE ISOFORM X4"/>
    <property type="match status" value="1"/>
</dbReference>
<organism evidence="2 3">
    <name type="scientific">Ranitomeya imitator</name>
    <name type="common">mimic poison frog</name>
    <dbReference type="NCBI Taxonomy" id="111125"/>
    <lineage>
        <taxon>Eukaryota</taxon>
        <taxon>Metazoa</taxon>
        <taxon>Chordata</taxon>
        <taxon>Craniata</taxon>
        <taxon>Vertebrata</taxon>
        <taxon>Euteleostomi</taxon>
        <taxon>Amphibia</taxon>
        <taxon>Batrachia</taxon>
        <taxon>Anura</taxon>
        <taxon>Neobatrachia</taxon>
        <taxon>Hyloidea</taxon>
        <taxon>Dendrobatidae</taxon>
        <taxon>Dendrobatinae</taxon>
        <taxon>Ranitomeya</taxon>
    </lineage>
</organism>
<keyword evidence="3" id="KW-1185">Reference proteome</keyword>
<protein>
    <recommendedName>
        <fullName evidence="1">Transglutaminase C-terminal domain-containing protein</fullName>
    </recommendedName>
</protein>
<sequence>MNFNPILQPACSQRVFWDSLIMAELVPQECKSLCINNELAGEFKLVSVQAIGKDVALNLIITNLTTDPKVVNVDIRAASVLYTKKEMHELLKEQKTINIGGCEGSAVPVVITYAMYEDLLTADNSIEVTAACSCEPYDGTLIVQTNVVLENPKFEIKLKEKAIVNKPAKVEIVFTNPLIREMCDIVVTAEGSGLLQNPISVRGTSVKPNETTTIPMTINPYKAGIKHLLVDFTSNKIQNAKGYLEIDVQEAE</sequence>
<dbReference type="Gene3D" id="2.60.40.10">
    <property type="entry name" value="Immunoglobulins"/>
    <property type="match status" value="2"/>
</dbReference>
<evidence type="ECO:0000259" key="1">
    <source>
        <dbReference type="Pfam" id="PF00927"/>
    </source>
</evidence>
<dbReference type="Pfam" id="PF00927">
    <property type="entry name" value="Transglut_C"/>
    <property type="match status" value="2"/>
</dbReference>
<dbReference type="InterPro" id="IPR008958">
    <property type="entry name" value="Transglutaminase_C"/>
</dbReference>